<name>A0A2S5BA31_9BASI</name>
<evidence type="ECO:0000259" key="1">
    <source>
        <dbReference type="SMART" id="SM00829"/>
    </source>
</evidence>
<reference evidence="2 3" key="1">
    <citation type="journal article" date="2018" name="Front. Microbiol.">
        <title>Prospects for Fungal Bioremediation of Acidic Radioactive Waste Sites: Characterization and Genome Sequence of Rhodotorula taiwanensis MD1149.</title>
        <authorList>
            <person name="Tkavc R."/>
            <person name="Matrosova V.Y."/>
            <person name="Grichenko O.E."/>
            <person name="Gostincar C."/>
            <person name="Volpe R.P."/>
            <person name="Klimenkova P."/>
            <person name="Gaidamakova E.K."/>
            <person name="Zhou C.E."/>
            <person name="Stewart B.J."/>
            <person name="Lyman M.G."/>
            <person name="Malfatti S.A."/>
            <person name="Rubinfeld B."/>
            <person name="Courtot M."/>
            <person name="Singh J."/>
            <person name="Dalgard C.L."/>
            <person name="Hamilton T."/>
            <person name="Frey K.G."/>
            <person name="Gunde-Cimerman N."/>
            <person name="Dugan L."/>
            <person name="Daly M.J."/>
        </authorList>
    </citation>
    <scope>NUCLEOTIDE SEQUENCE [LARGE SCALE GENOMIC DNA]</scope>
    <source>
        <strain evidence="2 3">MD1149</strain>
    </source>
</reference>
<sequence length="341" mass="36304">MKAVHISKEGRDLVERPVPEPAAGEVLIKNVAVSSNPKDWKLPIFIPDYSAVEGNDIAGTIEAVGEGVSKFKKGDKVAAFTKMKSGDKYGAYGEYSVSPANTVAKLGDKTSYEDAAALPLPFATAVIGLFLRLGMKEPGSSSATESDGALLVWGGATTVGVYAIQLAKLAGYRVVAVSGASQDVAAKYGADETLDYRNKADEALAEEIRKSNGGKGVKYVYDAVSENGTVNVAALALKDVEGAAYGHVLPLNEEELKVMPSNVHVERILCGTSHDNVDADFAEKWFDWLGPALEKGEIRPQKVTIVPGGLEGVKEGLRRLAKHEVKGEKLVYRIKETPGLD</sequence>
<dbReference type="AlphaFoldDB" id="A0A2S5BA31"/>
<dbReference type="InterPro" id="IPR013154">
    <property type="entry name" value="ADH-like_N"/>
</dbReference>
<dbReference type="SMART" id="SM00829">
    <property type="entry name" value="PKS_ER"/>
    <property type="match status" value="1"/>
</dbReference>
<evidence type="ECO:0000313" key="2">
    <source>
        <dbReference type="EMBL" id="POY73635.1"/>
    </source>
</evidence>
<proteinExistence type="predicted"/>
<dbReference type="InterPro" id="IPR011032">
    <property type="entry name" value="GroES-like_sf"/>
</dbReference>
<dbReference type="STRING" id="741276.A0A2S5BA31"/>
<organism evidence="2 3">
    <name type="scientific">Rhodotorula taiwanensis</name>
    <dbReference type="NCBI Taxonomy" id="741276"/>
    <lineage>
        <taxon>Eukaryota</taxon>
        <taxon>Fungi</taxon>
        <taxon>Dikarya</taxon>
        <taxon>Basidiomycota</taxon>
        <taxon>Pucciniomycotina</taxon>
        <taxon>Microbotryomycetes</taxon>
        <taxon>Sporidiobolales</taxon>
        <taxon>Sporidiobolaceae</taxon>
        <taxon>Rhodotorula</taxon>
    </lineage>
</organism>
<dbReference type="PANTHER" id="PTHR45348">
    <property type="entry name" value="HYPOTHETICAL OXIDOREDUCTASE (EUROFUNG)"/>
    <property type="match status" value="1"/>
</dbReference>
<dbReference type="PANTHER" id="PTHR45348:SF5">
    <property type="entry name" value="OXIDOREDUCTASE, PUTATIVE (AFU_ORTHOLOGUE AFUA_8G01420)-RELATED"/>
    <property type="match status" value="1"/>
</dbReference>
<gene>
    <name evidence="2" type="ORF">BMF94_3169</name>
</gene>
<dbReference type="InterPro" id="IPR047122">
    <property type="entry name" value="Trans-enoyl_RdTase-like"/>
</dbReference>
<dbReference type="Gene3D" id="3.40.50.720">
    <property type="entry name" value="NAD(P)-binding Rossmann-like Domain"/>
    <property type="match status" value="1"/>
</dbReference>
<dbReference type="InterPro" id="IPR013149">
    <property type="entry name" value="ADH-like_C"/>
</dbReference>
<dbReference type="OrthoDB" id="3233595at2759"/>
<dbReference type="InterPro" id="IPR020843">
    <property type="entry name" value="ER"/>
</dbReference>
<accession>A0A2S5BA31</accession>
<dbReference type="SUPFAM" id="SSF51735">
    <property type="entry name" value="NAD(P)-binding Rossmann-fold domains"/>
    <property type="match status" value="1"/>
</dbReference>
<protein>
    <recommendedName>
        <fullName evidence="1">Enoyl reductase (ER) domain-containing protein</fullName>
    </recommendedName>
</protein>
<dbReference type="GO" id="GO:0016651">
    <property type="term" value="F:oxidoreductase activity, acting on NAD(P)H"/>
    <property type="evidence" value="ECO:0007669"/>
    <property type="project" value="InterPro"/>
</dbReference>
<dbReference type="SUPFAM" id="SSF50129">
    <property type="entry name" value="GroES-like"/>
    <property type="match status" value="1"/>
</dbReference>
<evidence type="ECO:0000313" key="3">
    <source>
        <dbReference type="Proteomes" id="UP000237144"/>
    </source>
</evidence>
<feature type="domain" description="Enoyl reductase (ER)" evidence="1">
    <location>
        <begin position="10"/>
        <end position="331"/>
    </location>
</feature>
<dbReference type="Gene3D" id="3.90.180.10">
    <property type="entry name" value="Medium-chain alcohol dehydrogenases, catalytic domain"/>
    <property type="match status" value="1"/>
</dbReference>
<comment type="caution">
    <text evidence="2">The sequence shown here is derived from an EMBL/GenBank/DDBJ whole genome shotgun (WGS) entry which is preliminary data.</text>
</comment>
<dbReference type="InterPro" id="IPR036291">
    <property type="entry name" value="NAD(P)-bd_dom_sf"/>
</dbReference>
<keyword evidence="3" id="KW-1185">Reference proteome</keyword>
<dbReference type="Pfam" id="PF08240">
    <property type="entry name" value="ADH_N"/>
    <property type="match status" value="1"/>
</dbReference>
<dbReference type="CDD" id="cd08249">
    <property type="entry name" value="enoyl_reductase_like"/>
    <property type="match status" value="1"/>
</dbReference>
<dbReference type="EMBL" id="PJQD01000035">
    <property type="protein sequence ID" value="POY73635.1"/>
    <property type="molecule type" value="Genomic_DNA"/>
</dbReference>
<dbReference type="Proteomes" id="UP000237144">
    <property type="component" value="Unassembled WGS sequence"/>
</dbReference>
<dbReference type="Pfam" id="PF00107">
    <property type="entry name" value="ADH_zinc_N"/>
    <property type="match status" value="1"/>
</dbReference>